<keyword evidence="2" id="KW-1185">Reference proteome</keyword>
<organism evidence="2 3">
    <name type="scientific">Acanthaster planci</name>
    <name type="common">Crown-of-thorns starfish</name>
    <dbReference type="NCBI Taxonomy" id="133434"/>
    <lineage>
        <taxon>Eukaryota</taxon>
        <taxon>Metazoa</taxon>
        <taxon>Echinodermata</taxon>
        <taxon>Eleutherozoa</taxon>
        <taxon>Asterozoa</taxon>
        <taxon>Asteroidea</taxon>
        <taxon>Valvatacea</taxon>
        <taxon>Valvatida</taxon>
        <taxon>Acanthasteridae</taxon>
        <taxon>Acanthaster</taxon>
    </lineage>
</organism>
<feature type="compositionally biased region" description="Polar residues" evidence="1">
    <location>
        <begin position="111"/>
        <end position="121"/>
    </location>
</feature>
<dbReference type="RefSeq" id="XP_022079663.1">
    <property type="nucleotide sequence ID" value="XM_022223971.1"/>
</dbReference>
<evidence type="ECO:0000313" key="2">
    <source>
        <dbReference type="Proteomes" id="UP000694845"/>
    </source>
</evidence>
<feature type="region of interest" description="Disordered" evidence="1">
    <location>
        <begin position="1"/>
        <end position="27"/>
    </location>
</feature>
<reference evidence="3" key="1">
    <citation type="submission" date="2025-08" db="UniProtKB">
        <authorList>
            <consortium name="RefSeq"/>
        </authorList>
    </citation>
    <scope>IDENTIFICATION</scope>
</reference>
<gene>
    <name evidence="3" type="primary">LOC110973280</name>
</gene>
<feature type="region of interest" description="Disordered" evidence="1">
    <location>
        <begin position="97"/>
        <end position="122"/>
    </location>
</feature>
<evidence type="ECO:0000256" key="1">
    <source>
        <dbReference type="SAM" id="MobiDB-lite"/>
    </source>
</evidence>
<protein>
    <submittedName>
        <fullName evidence="3">Uncharacterized protein LOC110973280</fullName>
    </submittedName>
</protein>
<sequence length="314" mass="35561">MYKSRRFSSESAVNPVRQASKVANSSPVVPRSILHKASLALVRHRISTTRSTHSSLDQRISTTQEQLQSCTSTADYNKIQQLTPSPTDHAFKEIHQSLSIHPSKKQKHTSTKPNLSRQDPSVITPLRHDKSIHNLQADKGNATVAMDKSEYDHKVADILNSGCYRALQKDPTIHQEEAATQASKFLDKILHPLMGNTENHIKNSNQFASFIQSLTLQPDDIMISFDVVSLFTNVPTSDIVNEGFKFMEEFEQNAIATADYRLEIWLRYVDDTFVIWQHGQDSLQRFLEHINGLHSSIQFTMEQEKDSSISFIGV</sequence>
<accession>A0A8B7XFW1</accession>
<dbReference type="KEGG" id="aplc:110973280"/>
<dbReference type="Proteomes" id="UP000694845">
    <property type="component" value="Unplaced"/>
</dbReference>
<dbReference type="AlphaFoldDB" id="A0A8B7XFW1"/>
<dbReference type="PANTHER" id="PTHR21301">
    <property type="entry name" value="REVERSE TRANSCRIPTASE"/>
    <property type="match status" value="1"/>
</dbReference>
<dbReference type="GeneID" id="110973280"/>
<evidence type="ECO:0000313" key="3">
    <source>
        <dbReference type="RefSeq" id="XP_022079663.1"/>
    </source>
</evidence>
<name>A0A8B7XFW1_ACAPL</name>
<dbReference type="OrthoDB" id="10029313at2759"/>
<dbReference type="PANTHER" id="PTHR21301:SF11">
    <property type="entry name" value="GIY-YIG DOMAIN-CONTAINING PROTEIN"/>
    <property type="match status" value="1"/>
</dbReference>
<proteinExistence type="predicted"/>